<reference evidence="2 3" key="1">
    <citation type="journal article" date="2024" name="J Genomics">
        <title>Draft genome sequencing and assembly of Favolaschia claudopus CIRM-BRFM 2984 isolated from oak limbs.</title>
        <authorList>
            <person name="Navarro D."/>
            <person name="Drula E."/>
            <person name="Chaduli D."/>
            <person name="Cazenave R."/>
            <person name="Ahrendt S."/>
            <person name="Wang J."/>
            <person name="Lipzen A."/>
            <person name="Daum C."/>
            <person name="Barry K."/>
            <person name="Grigoriev I.V."/>
            <person name="Favel A."/>
            <person name="Rosso M.N."/>
            <person name="Martin F."/>
        </authorList>
    </citation>
    <scope>NUCLEOTIDE SEQUENCE [LARGE SCALE GENOMIC DNA]</scope>
    <source>
        <strain evidence="2 3">CIRM-BRFM 2984</strain>
    </source>
</reference>
<gene>
    <name evidence="2" type="ORF">R3P38DRAFT_2766492</name>
</gene>
<comment type="caution">
    <text evidence="2">The sequence shown here is derived from an EMBL/GenBank/DDBJ whole genome shotgun (WGS) entry which is preliminary data.</text>
</comment>
<dbReference type="EMBL" id="JAWWNJ010000011">
    <property type="protein sequence ID" value="KAK7044941.1"/>
    <property type="molecule type" value="Genomic_DNA"/>
</dbReference>
<feature type="region of interest" description="Disordered" evidence="1">
    <location>
        <begin position="20"/>
        <end position="41"/>
    </location>
</feature>
<proteinExistence type="predicted"/>
<evidence type="ECO:0000256" key="1">
    <source>
        <dbReference type="SAM" id="MobiDB-lite"/>
    </source>
</evidence>
<dbReference type="AlphaFoldDB" id="A0AAW0D2S5"/>
<name>A0AAW0D2S5_9AGAR</name>
<dbReference type="Proteomes" id="UP001362999">
    <property type="component" value="Unassembled WGS sequence"/>
</dbReference>
<keyword evidence="3" id="KW-1185">Reference proteome</keyword>
<sequence>MRAFYVYMASIRLPQAHRLKMPRPRLGKSRPNSWSRPPSMDSACLSSPLIDADYNAGARRDYRTSTWRRDYEDGSGASGAANHICQLFTGDGAEVDEELACMGGSVVPSALS</sequence>
<evidence type="ECO:0000313" key="3">
    <source>
        <dbReference type="Proteomes" id="UP001362999"/>
    </source>
</evidence>
<accession>A0AAW0D2S5</accession>
<protein>
    <submittedName>
        <fullName evidence="2">Uncharacterized protein</fullName>
    </submittedName>
</protein>
<evidence type="ECO:0000313" key="2">
    <source>
        <dbReference type="EMBL" id="KAK7044941.1"/>
    </source>
</evidence>
<organism evidence="2 3">
    <name type="scientific">Favolaschia claudopus</name>
    <dbReference type="NCBI Taxonomy" id="2862362"/>
    <lineage>
        <taxon>Eukaryota</taxon>
        <taxon>Fungi</taxon>
        <taxon>Dikarya</taxon>
        <taxon>Basidiomycota</taxon>
        <taxon>Agaricomycotina</taxon>
        <taxon>Agaricomycetes</taxon>
        <taxon>Agaricomycetidae</taxon>
        <taxon>Agaricales</taxon>
        <taxon>Marasmiineae</taxon>
        <taxon>Mycenaceae</taxon>
        <taxon>Favolaschia</taxon>
    </lineage>
</organism>